<dbReference type="CDD" id="cd06587">
    <property type="entry name" value="VOC"/>
    <property type="match status" value="1"/>
</dbReference>
<sequence length="291" mass="33283">MYQGRARLLLSVDKLEASLAFYTEQLGWELIELAEAHEAALLHIRGTKDRAVLCAVGASKEQLESILNRWLQPNYTNPQRGSLVYIGVPSVAEVELYLHAYGYQAEMMKHEEPGHIRELHVPTIDGYLLVYWEELFPTDSEIMLMFEAGVVALEKMLEGLSASQLSLREVPGKWSIREHALHLIDLEMVAMHKVKFALAEPGRNYQGNSFHPDEWERGLSYETRPIESEVRLFRAAREHILCLCKHLPDALGRTIQTADRKESVAQILKMMAGHVNHHIRAMKRIRDKHGC</sequence>
<name>A0ABU1P4U6_9BACL</name>
<dbReference type="SUPFAM" id="SSF109854">
    <property type="entry name" value="DinB/YfiT-like putative metalloenzymes"/>
    <property type="match status" value="1"/>
</dbReference>
<protein>
    <submittedName>
        <fullName evidence="2">Catechol 2,3-dioxygenase-like lactoylglutathione lyase family enzyme</fullName>
    </submittedName>
</protein>
<dbReference type="Gene3D" id="3.10.180.10">
    <property type="entry name" value="2,3-Dihydroxybiphenyl 1,2-Dioxygenase, domain 1"/>
    <property type="match status" value="1"/>
</dbReference>
<dbReference type="InterPro" id="IPR034660">
    <property type="entry name" value="DinB/YfiT-like"/>
</dbReference>
<keyword evidence="3" id="KW-1185">Reference proteome</keyword>
<evidence type="ECO:0000313" key="2">
    <source>
        <dbReference type="EMBL" id="MDR6554769.1"/>
    </source>
</evidence>
<dbReference type="Gene3D" id="1.20.120.450">
    <property type="entry name" value="dinb family like domain"/>
    <property type="match status" value="1"/>
</dbReference>
<accession>A0ABU1P4U6</accession>
<dbReference type="PROSITE" id="PS51819">
    <property type="entry name" value="VOC"/>
    <property type="match status" value="1"/>
</dbReference>
<evidence type="ECO:0000313" key="3">
    <source>
        <dbReference type="Proteomes" id="UP001267290"/>
    </source>
</evidence>
<reference evidence="2 3" key="1">
    <citation type="submission" date="2023-07" db="EMBL/GenBank/DDBJ databases">
        <title>Sorghum-associated microbial communities from plants grown in Nebraska, USA.</title>
        <authorList>
            <person name="Schachtman D."/>
        </authorList>
    </citation>
    <scope>NUCLEOTIDE SEQUENCE [LARGE SCALE GENOMIC DNA]</scope>
    <source>
        <strain evidence="2 3">CC258</strain>
    </source>
</reference>
<proteinExistence type="predicted"/>
<comment type="caution">
    <text evidence="2">The sequence shown here is derived from an EMBL/GenBank/DDBJ whole genome shotgun (WGS) entry which is preliminary data.</text>
</comment>
<dbReference type="Proteomes" id="UP001267290">
    <property type="component" value="Unassembled WGS sequence"/>
</dbReference>
<dbReference type="EMBL" id="JAVDSB010000019">
    <property type="protein sequence ID" value="MDR6554769.1"/>
    <property type="molecule type" value="Genomic_DNA"/>
</dbReference>
<dbReference type="Pfam" id="PF12867">
    <property type="entry name" value="DinB_2"/>
    <property type="match status" value="1"/>
</dbReference>
<gene>
    <name evidence="2" type="ORF">J2736_006000</name>
</gene>
<feature type="domain" description="VOC" evidence="1">
    <location>
        <begin position="4"/>
        <end position="134"/>
    </location>
</feature>
<evidence type="ECO:0000259" key="1">
    <source>
        <dbReference type="PROSITE" id="PS51819"/>
    </source>
</evidence>
<dbReference type="Pfam" id="PF00903">
    <property type="entry name" value="Glyoxalase"/>
    <property type="match status" value="1"/>
</dbReference>
<dbReference type="InterPro" id="IPR037523">
    <property type="entry name" value="VOC_core"/>
</dbReference>
<dbReference type="InterPro" id="IPR029068">
    <property type="entry name" value="Glyas_Bleomycin-R_OHBP_Dase"/>
</dbReference>
<dbReference type="RefSeq" id="WP_310502184.1">
    <property type="nucleotide sequence ID" value="NZ_JAVDSB010000019.1"/>
</dbReference>
<dbReference type="InterPro" id="IPR024775">
    <property type="entry name" value="DinB-like"/>
</dbReference>
<dbReference type="InterPro" id="IPR004360">
    <property type="entry name" value="Glyas_Fos-R_dOase_dom"/>
</dbReference>
<dbReference type="SUPFAM" id="SSF54593">
    <property type="entry name" value="Glyoxalase/Bleomycin resistance protein/Dihydroxybiphenyl dioxygenase"/>
    <property type="match status" value="1"/>
</dbReference>
<organism evidence="2 3">
    <name type="scientific">Paenibacillus qinlingensis</name>
    <dbReference type="NCBI Taxonomy" id="1837343"/>
    <lineage>
        <taxon>Bacteria</taxon>
        <taxon>Bacillati</taxon>
        <taxon>Bacillota</taxon>
        <taxon>Bacilli</taxon>
        <taxon>Bacillales</taxon>
        <taxon>Paenibacillaceae</taxon>
        <taxon>Paenibacillus</taxon>
    </lineage>
</organism>